<dbReference type="NCBIfam" id="TIGR00638">
    <property type="entry name" value="Mop"/>
    <property type="match status" value="1"/>
</dbReference>
<organism evidence="4 5">
    <name type="scientific">Cellulosilyticum lentocellum (strain ATCC 49066 / DSM 5427 / NCIMB 11756 / RHM5)</name>
    <name type="common">Clostridium lentocellum</name>
    <dbReference type="NCBI Taxonomy" id="642492"/>
    <lineage>
        <taxon>Bacteria</taxon>
        <taxon>Bacillati</taxon>
        <taxon>Bacillota</taxon>
        <taxon>Clostridia</taxon>
        <taxon>Lachnospirales</taxon>
        <taxon>Cellulosilyticaceae</taxon>
        <taxon>Cellulosilyticum</taxon>
    </lineage>
</organism>
<proteinExistence type="predicted"/>
<protein>
    <submittedName>
        <fullName evidence="4">Molybdenum-pterin binding protein</fullName>
    </submittedName>
</protein>
<keyword evidence="1 2" id="KW-0500">Molybdenum</keyword>
<reference evidence="4 5" key="1">
    <citation type="journal article" date="2011" name="J. Bacteriol.">
        <title>Complete genome sequence of the cellulose-degrading bacterium Cellulosilyticum lentocellum.</title>
        <authorList>
            <consortium name="US DOE Joint Genome Institute"/>
            <person name="Miller D.A."/>
            <person name="Suen G."/>
            <person name="Bruce D."/>
            <person name="Copeland A."/>
            <person name="Cheng J.F."/>
            <person name="Detter C."/>
            <person name="Goodwin L.A."/>
            <person name="Han C.S."/>
            <person name="Hauser L.J."/>
            <person name="Land M.L."/>
            <person name="Lapidus A."/>
            <person name="Lucas S."/>
            <person name="Meincke L."/>
            <person name="Pitluck S."/>
            <person name="Tapia R."/>
            <person name="Teshima H."/>
            <person name="Woyke T."/>
            <person name="Fox B.G."/>
            <person name="Angert E.R."/>
            <person name="Currie C.R."/>
        </authorList>
    </citation>
    <scope>NUCLEOTIDE SEQUENCE [LARGE SCALE GENOMIC DNA]</scope>
    <source>
        <strain evidence="5">ATCC 49066 / DSM 5427 / NCIMB 11756 / RHM5</strain>
    </source>
</reference>
<evidence type="ECO:0000256" key="1">
    <source>
        <dbReference type="ARBA" id="ARBA00022505"/>
    </source>
</evidence>
<dbReference type="Gene3D" id="2.40.50.100">
    <property type="match status" value="1"/>
</dbReference>
<evidence type="ECO:0000313" key="5">
    <source>
        <dbReference type="Proteomes" id="UP000008467"/>
    </source>
</evidence>
<dbReference type="Pfam" id="PF03459">
    <property type="entry name" value="TOBE"/>
    <property type="match status" value="1"/>
</dbReference>
<dbReference type="STRING" id="642492.Clole_0448"/>
<dbReference type="Proteomes" id="UP000008467">
    <property type="component" value="Chromosome"/>
</dbReference>
<evidence type="ECO:0000256" key="2">
    <source>
        <dbReference type="PROSITE-ProRule" id="PRU01213"/>
    </source>
</evidence>
<dbReference type="GO" id="GO:0015689">
    <property type="term" value="P:molybdate ion transport"/>
    <property type="evidence" value="ECO:0007669"/>
    <property type="project" value="InterPro"/>
</dbReference>
<dbReference type="KEGG" id="cle:Clole_0448"/>
<dbReference type="InterPro" id="IPR005116">
    <property type="entry name" value="Transp-assoc_OB_typ1"/>
</dbReference>
<name>F2JKM9_CELLD</name>
<accession>F2JKM9</accession>
<gene>
    <name evidence="4" type="ordered locus">Clole_0448</name>
</gene>
<keyword evidence="5" id="KW-1185">Reference proteome</keyword>
<dbReference type="InterPro" id="IPR004606">
    <property type="entry name" value="Mop_domain"/>
</dbReference>
<dbReference type="EMBL" id="CP002582">
    <property type="protein sequence ID" value="ADZ82189.1"/>
    <property type="molecule type" value="Genomic_DNA"/>
</dbReference>
<dbReference type="SUPFAM" id="SSF50331">
    <property type="entry name" value="MOP-like"/>
    <property type="match status" value="1"/>
</dbReference>
<feature type="domain" description="Mop" evidence="3">
    <location>
        <begin position="2"/>
        <end position="68"/>
    </location>
</feature>
<dbReference type="RefSeq" id="WP_013655490.1">
    <property type="nucleotide sequence ID" value="NC_015275.1"/>
</dbReference>
<dbReference type="HOGENOM" id="CLU_118993_1_1_9"/>
<dbReference type="PROSITE" id="PS51866">
    <property type="entry name" value="MOP"/>
    <property type="match status" value="1"/>
</dbReference>
<sequence length="70" mass="7245">MKVSARNQLKGKIVNISEGAVNSIVSLDIGGGNIIVSTISKSAVEDLQLQIGSDAYALIKATSVMIGIED</sequence>
<dbReference type="InterPro" id="IPR008995">
    <property type="entry name" value="Mo/tungstate-bd_C_term_dom"/>
</dbReference>
<dbReference type="eggNOG" id="COG3585">
    <property type="taxonomic scope" value="Bacteria"/>
</dbReference>
<evidence type="ECO:0000313" key="4">
    <source>
        <dbReference type="EMBL" id="ADZ82189.1"/>
    </source>
</evidence>
<dbReference type="AlphaFoldDB" id="F2JKM9"/>
<evidence type="ECO:0000259" key="3">
    <source>
        <dbReference type="PROSITE" id="PS51866"/>
    </source>
</evidence>